<dbReference type="PANTHER" id="PTHR35276:SF1">
    <property type="entry name" value="TRNA (MNM(5)S(2)U34)-METHYLTRANSFERASE, CHLOROPLASTIC"/>
    <property type="match status" value="1"/>
</dbReference>
<protein>
    <submittedName>
        <fullName evidence="1">Arsenite S-adenosylmethyltransferase</fullName>
    </submittedName>
</protein>
<dbReference type="eggNOG" id="COG2519">
    <property type="taxonomic scope" value="Bacteria"/>
</dbReference>
<dbReference type="AlphaFoldDB" id="A0A024QAK4"/>
<dbReference type="GO" id="GO:0032259">
    <property type="term" value="P:methylation"/>
    <property type="evidence" value="ECO:0007669"/>
    <property type="project" value="UniProtKB-KW"/>
</dbReference>
<dbReference type="Pfam" id="PF06962">
    <property type="entry name" value="rRNA_methylase"/>
    <property type="match status" value="1"/>
</dbReference>
<comment type="caution">
    <text evidence="1">The sequence shown here is derived from an EMBL/GenBank/DDBJ whole genome shotgun (WGS) entry which is preliminary data.</text>
</comment>
<dbReference type="SUPFAM" id="SSF53335">
    <property type="entry name" value="S-adenosyl-L-methionine-dependent methyltransferases"/>
    <property type="match status" value="1"/>
</dbReference>
<evidence type="ECO:0000313" key="1">
    <source>
        <dbReference type="EMBL" id="CDQ39260.1"/>
    </source>
</evidence>
<sequence length="187" mass="20900">MLQGILHYAHYLLEGSIDKNETVIDATCGNGNDTLFLSNVVGKNGHVLAFDIQDDAIIATKQKLEENNRTNVSVIQDSHANLQAYIPTNEFLIGGAVFNLGYLPKSDKSIVTKGQSTINAINTILQYLKTSGLIVLVVYHGHEGGEEEKEIVLKHVMKLNQRKYHVLRYGFINQRNNPPFIIAIQKR</sequence>
<proteinExistence type="predicted"/>
<name>A0A024QAK4_9BACI</name>
<gene>
    <name evidence="1" type="ORF">BN990_01548</name>
</gene>
<dbReference type="EMBL" id="CCDP010000001">
    <property type="protein sequence ID" value="CDQ39260.1"/>
    <property type="molecule type" value="Genomic_DNA"/>
</dbReference>
<organism evidence="1 2">
    <name type="scientific">Virgibacillus massiliensis</name>
    <dbReference type="NCBI Taxonomy" id="1462526"/>
    <lineage>
        <taxon>Bacteria</taxon>
        <taxon>Bacillati</taxon>
        <taxon>Bacillota</taxon>
        <taxon>Bacilli</taxon>
        <taxon>Bacillales</taxon>
        <taxon>Bacillaceae</taxon>
        <taxon>Virgibacillus</taxon>
    </lineage>
</organism>
<dbReference type="CDD" id="cd02440">
    <property type="entry name" value="AdoMet_MTases"/>
    <property type="match status" value="1"/>
</dbReference>
<dbReference type="InterPro" id="IPR010719">
    <property type="entry name" value="MnmM_MeTrfase"/>
</dbReference>
<dbReference type="Proteomes" id="UP000028875">
    <property type="component" value="Unassembled WGS sequence"/>
</dbReference>
<dbReference type="PANTHER" id="PTHR35276">
    <property type="entry name" value="S-ADENOSYL-L-METHIONINE-DEPENDENT METHYLTRANSFERASES SUPERFAMILY PROTEIN"/>
    <property type="match status" value="1"/>
</dbReference>
<reference evidence="2" key="2">
    <citation type="submission" date="2014-05" db="EMBL/GenBank/DDBJ databases">
        <title>Draft genome sequence of Virgibacillus massiliensis Vm-5.</title>
        <authorList>
            <person name="Khelaifia S."/>
            <person name="Croce O."/>
            <person name="Lagier J.C."/>
            <person name="Raoult D."/>
        </authorList>
    </citation>
    <scope>NUCLEOTIDE SEQUENCE [LARGE SCALE GENOMIC DNA]</scope>
    <source>
        <strain evidence="2">Vm-5</strain>
    </source>
</reference>
<dbReference type="InterPro" id="IPR029063">
    <property type="entry name" value="SAM-dependent_MTases_sf"/>
</dbReference>
<keyword evidence="1" id="KW-0808">Transferase</keyword>
<keyword evidence="2" id="KW-1185">Reference proteome</keyword>
<dbReference type="STRING" id="1462526.BN990_01548"/>
<dbReference type="GO" id="GO:0008168">
    <property type="term" value="F:methyltransferase activity"/>
    <property type="evidence" value="ECO:0007669"/>
    <property type="project" value="UniProtKB-KW"/>
</dbReference>
<dbReference type="OrthoDB" id="9792989at2"/>
<accession>A0A024QAK4</accession>
<reference evidence="1 2" key="1">
    <citation type="submission" date="2014-03" db="EMBL/GenBank/DDBJ databases">
        <authorList>
            <person name="Urmite Genomes U."/>
        </authorList>
    </citation>
    <scope>NUCLEOTIDE SEQUENCE [LARGE SCALE GENOMIC DNA]</scope>
    <source>
        <strain evidence="1 2">Vm-5</strain>
    </source>
</reference>
<evidence type="ECO:0000313" key="2">
    <source>
        <dbReference type="Proteomes" id="UP000028875"/>
    </source>
</evidence>
<dbReference type="Gene3D" id="3.40.50.150">
    <property type="entry name" value="Vaccinia Virus protein VP39"/>
    <property type="match status" value="1"/>
</dbReference>
<dbReference type="RefSeq" id="WP_038243212.1">
    <property type="nucleotide sequence ID" value="NZ_BNER01000003.1"/>
</dbReference>
<keyword evidence="1" id="KW-0489">Methyltransferase</keyword>